<dbReference type="VEuPathDB" id="VectorBase:ISCI006681"/>
<feature type="transmembrane region" description="Helical" evidence="6">
    <location>
        <begin position="119"/>
        <end position="138"/>
    </location>
</feature>
<evidence type="ECO:0000313" key="9">
    <source>
        <dbReference type="Proteomes" id="UP000001555"/>
    </source>
</evidence>
<protein>
    <recommendedName>
        <fullName evidence="6">Receptor expression-enhancing protein</fullName>
    </recommendedName>
</protein>
<dbReference type="EnsemblMetazoa" id="ISCW006681-RA">
    <property type="protein sequence ID" value="ISCW006681-PA"/>
    <property type="gene ID" value="ISCW006681"/>
</dbReference>
<dbReference type="PaxDb" id="6945-B7PQ86"/>
<evidence type="ECO:0000256" key="3">
    <source>
        <dbReference type="ARBA" id="ARBA00022692"/>
    </source>
</evidence>
<sequence length="172" mass="19061">MAQEINEELGRCLRERGVIGEVLDGVEKKTKLKREQVVYGVVAVICLLFLINALGAKAAVFISTVWPMLGSIRAIDRADVVALQKWTAYWIMYALINVLFNFIFIGIHRYFKRIFFVKLLLLAWCAAPMQANGANIIFQKCLAGKIFKEGSLLPPMMGGGGLPPPMSGGKKD</sequence>
<accession>B7PQ86</accession>
<dbReference type="KEGG" id="isc:8053109"/>
<dbReference type="STRING" id="6945.B7PQ86"/>
<dbReference type="EMBL" id="DS763481">
    <property type="protein sequence ID" value="EEC08758.1"/>
    <property type="molecule type" value="Genomic_DNA"/>
</dbReference>
<keyword evidence="5 6" id="KW-0472">Membrane</keyword>
<reference evidence="8" key="2">
    <citation type="submission" date="2020-05" db="UniProtKB">
        <authorList>
            <consortium name="EnsemblMetazoa"/>
        </authorList>
    </citation>
    <scope>IDENTIFICATION</scope>
    <source>
        <strain evidence="8">wikel</strain>
    </source>
</reference>
<dbReference type="InParanoid" id="B7PQ86"/>
<evidence type="ECO:0000256" key="4">
    <source>
        <dbReference type="ARBA" id="ARBA00022989"/>
    </source>
</evidence>
<evidence type="ECO:0000256" key="1">
    <source>
        <dbReference type="ARBA" id="ARBA00004141"/>
    </source>
</evidence>
<dbReference type="EMBL" id="ABJB011060487">
    <property type="status" value="NOT_ANNOTATED_CDS"/>
    <property type="molecule type" value="Genomic_DNA"/>
</dbReference>
<dbReference type="AlphaFoldDB" id="B7PQ86"/>
<dbReference type="PANTHER" id="PTHR12300">
    <property type="entry name" value="HVA22-LIKE PROTEINS"/>
    <property type="match status" value="1"/>
</dbReference>
<gene>
    <name evidence="8" type="primary">8053109</name>
    <name evidence="7" type="ORF">IscW_ISCW006681</name>
</gene>
<feature type="non-terminal residue" evidence="7">
    <location>
        <position position="172"/>
    </location>
</feature>
<evidence type="ECO:0000313" key="8">
    <source>
        <dbReference type="EnsemblMetazoa" id="ISCW006681-PA"/>
    </source>
</evidence>
<evidence type="ECO:0000256" key="6">
    <source>
        <dbReference type="RuleBase" id="RU362006"/>
    </source>
</evidence>
<comment type="similarity">
    <text evidence="2 6">Belongs to the DP1 family.</text>
</comment>
<feature type="transmembrane region" description="Helical" evidence="6">
    <location>
        <begin position="37"/>
        <end position="66"/>
    </location>
</feature>
<evidence type="ECO:0000313" key="7">
    <source>
        <dbReference type="EMBL" id="EEC08758.1"/>
    </source>
</evidence>
<dbReference type="Proteomes" id="UP000001555">
    <property type="component" value="Unassembled WGS sequence"/>
</dbReference>
<dbReference type="PANTHER" id="PTHR12300:SF161">
    <property type="entry name" value="RECEPTOR EXPRESSION-ENHANCING PROTEIN"/>
    <property type="match status" value="1"/>
</dbReference>
<dbReference type="OrthoDB" id="10009287at2759"/>
<dbReference type="InterPro" id="IPR004345">
    <property type="entry name" value="TB2_DP1_HVA22"/>
</dbReference>
<dbReference type="Pfam" id="PF03134">
    <property type="entry name" value="TB2_DP1_HVA22"/>
    <property type="match status" value="1"/>
</dbReference>
<dbReference type="EMBL" id="ABJB010088990">
    <property type="status" value="NOT_ANNOTATED_CDS"/>
    <property type="molecule type" value="Genomic_DNA"/>
</dbReference>
<dbReference type="VEuPathDB" id="VectorBase:ISCP_035390"/>
<proteinExistence type="inferred from homology"/>
<dbReference type="GO" id="GO:0016020">
    <property type="term" value="C:membrane"/>
    <property type="evidence" value="ECO:0007669"/>
    <property type="project" value="UniProtKB-SubCell"/>
</dbReference>
<dbReference type="VEuPathDB" id="VectorBase:ISCW006681"/>
<organism>
    <name type="scientific">Ixodes scapularis</name>
    <name type="common">Black-legged tick</name>
    <name type="synonym">Deer tick</name>
    <dbReference type="NCBI Taxonomy" id="6945"/>
    <lineage>
        <taxon>Eukaryota</taxon>
        <taxon>Metazoa</taxon>
        <taxon>Ecdysozoa</taxon>
        <taxon>Arthropoda</taxon>
        <taxon>Chelicerata</taxon>
        <taxon>Arachnida</taxon>
        <taxon>Acari</taxon>
        <taxon>Parasitiformes</taxon>
        <taxon>Ixodida</taxon>
        <taxon>Ixodoidea</taxon>
        <taxon>Ixodidae</taxon>
        <taxon>Ixodinae</taxon>
        <taxon>Ixodes</taxon>
    </lineage>
</organism>
<feature type="transmembrane region" description="Helical" evidence="6">
    <location>
        <begin position="86"/>
        <end position="107"/>
    </location>
</feature>
<dbReference type="EMBL" id="ABJB010183024">
    <property type="status" value="NOT_ANNOTATED_CDS"/>
    <property type="molecule type" value="Genomic_DNA"/>
</dbReference>
<comment type="subcellular location">
    <subcellularLocation>
        <location evidence="1 6">Membrane</location>
        <topology evidence="1 6">Multi-pass membrane protein</topology>
    </subcellularLocation>
</comment>
<name>B7PQ86_IXOSC</name>
<evidence type="ECO:0000256" key="2">
    <source>
        <dbReference type="ARBA" id="ARBA00008573"/>
    </source>
</evidence>
<keyword evidence="4 6" id="KW-1133">Transmembrane helix</keyword>
<keyword evidence="9" id="KW-1185">Reference proteome</keyword>
<evidence type="ECO:0000256" key="5">
    <source>
        <dbReference type="ARBA" id="ARBA00023136"/>
    </source>
</evidence>
<dbReference type="EMBL" id="ABJB010581665">
    <property type="status" value="NOT_ANNOTATED_CDS"/>
    <property type="molecule type" value="Genomic_DNA"/>
</dbReference>
<reference evidence="7 9" key="1">
    <citation type="submission" date="2008-03" db="EMBL/GenBank/DDBJ databases">
        <title>Annotation of Ixodes scapularis.</title>
        <authorList>
            <consortium name="Ixodes scapularis Genome Project Consortium"/>
            <person name="Caler E."/>
            <person name="Hannick L.I."/>
            <person name="Bidwell S."/>
            <person name="Joardar V."/>
            <person name="Thiagarajan M."/>
            <person name="Amedeo P."/>
            <person name="Galinsky K.J."/>
            <person name="Schobel S."/>
            <person name="Inman J."/>
            <person name="Hostetler J."/>
            <person name="Miller J."/>
            <person name="Hammond M."/>
            <person name="Megy K."/>
            <person name="Lawson D."/>
            <person name="Kodira C."/>
            <person name="Sutton G."/>
            <person name="Meyer J."/>
            <person name="Hill C.A."/>
            <person name="Birren B."/>
            <person name="Nene V."/>
            <person name="Collins F."/>
            <person name="Alarcon-Chaidez F."/>
            <person name="Wikel S."/>
            <person name="Strausberg R."/>
        </authorList>
    </citation>
    <scope>NUCLEOTIDE SEQUENCE [LARGE SCALE GENOMIC DNA]</scope>
    <source>
        <strain evidence="9">Wikel</strain>
        <strain evidence="7">Wikel colony</strain>
    </source>
</reference>
<dbReference type="EMBL" id="ABJB010259504">
    <property type="status" value="NOT_ANNOTATED_CDS"/>
    <property type="molecule type" value="Genomic_DNA"/>
</dbReference>
<dbReference type="EMBL" id="ABJB010804561">
    <property type="status" value="NOT_ANNOTATED_CDS"/>
    <property type="molecule type" value="Genomic_DNA"/>
</dbReference>
<dbReference type="HOGENOM" id="CLU_1559134_0_0_1"/>
<keyword evidence="3 6" id="KW-0812">Transmembrane</keyword>